<proteinExistence type="predicted"/>
<accession>A0ABQ6N8L5</accession>
<keyword evidence="4" id="KW-1185">Reference proteome</keyword>
<gene>
    <name evidence="3" type="ORF">TeGR_g14125</name>
</gene>
<feature type="signal peptide" evidence="2">
    <location>
        <begin position="1"/>
        <end position="18"/>
    </location>
</feature>
<comment type="caution">
    <text evidence="3">The sequence shown here is derived from an EMBL/GenBank/DDBJ whole genome shotgun (WGS) entry which is preliminary data.</text>
</comment>
<feature type="transmembrane region" description="Helical" evidence="1">
    <location>
        <begin position="152"/>
        <end position="173"/>
    </location>
</feature>
<evidence type="ECO:0000256" key="1">
    <source>
        <dbReference type="SAM" id="Phobius"/>
    </source>
</evidence>
<evidence type="ECO:0000313" key="3">
    <source>
        <dbReference type="EMBL" id="GMI50572.1"/>
    </source>
</evidence>
<organism evidence="3 4">
    <name type="scientific">Tetraparma gracilis</name>
    <dbReference type="NCBI Taxonomy" id="2962635"/>
    <lineage>
        <taxon>Eukaryota</taxon>
        <taxon>Sar</taxon>
        <taxon>Stramenopiles</taxon>
        <taxon>Ochrophyta</taxon>
        <taxon>Bolidophyceae</taxon>
        <taxon>Parmales</taxon>
        <taxon>Triparmaceae</taxon>
        <taxon>Tetraparma</taxon>
    </lineage>
</organism>
<feature type="transmembrane region" description="Helical" evidence="1">
    <location>
        <begin position="55"/>
        <end position="72"/>
    </location>
</feature>
<evidence type="ECO:0000256" key="2">
    <source>
        <dbReference type="SAM" id="SignalP"/>
    </source>
</evidence>
<dbReference type="Proteomes" id="UP001165060">
    <property type="component" value="Unassembled WGS sequence"/>
</dbReference>
<feature type="chain" id="PRO_5046850846" evidence="2">
    <location>
        <begin position="19"/>
        <end position="193"/>
    </location>
</feature>
<name>A0ABQ6N8L5_9STRA</name>
<sequence>MCFAIALTLNLLETMDLATPTFDALYNTSNIAISASSLSLGLWGSEDAQGAKIWSAVYGLVVAWSCVMHAVHTGAWGARIGMGAGLGLLGATMHYAWSKRIQPWKESAKGGEEKSRKEWKVAALFVAAMCLLSAVGMECQGRKKDEGCRGTVGILMMVNMALFVFMVAAILTIRRGSVLVMRVEGGGEMAGGL</sequence>
<dbReference type="EMBL" id="BRYB01006508">
    <property type="protein sequence ID" value="GMI50572.1"/>
    <property type="molecule type" value="Genomic_DNA"/>
</dbReference>
<reference evidence="3 4" key="1">
    <citation type="journal article" date="2023" name="Commun. Biol.">
        <title>Genome analysis of Parmales, the sister group of diatoms, reveals the evolutionary specialization of diatoms from phago-mixotrophs to photoautotrophs.</title>
        <authorList>
            <person name="Ban H."/>
            <person name="Sato S."/>
            <person name="Yoshikawa S."/>
            <person name="Yamada K."/>
            <person name="Nakamura Y."/>
            <person name="Ichinomiya M."/>
            <person name="Sato N."/>
            <person name="Blanc-Mathieu R."/>
            <person name="Endo H."/>
            <person name="Kuwata A."/>
            <person name="Ogata H."/>
        </authorList>
    </citation>
    <scope>NUCLEOTIDE SEQUENCE [LARGE SCALE GENOMIC DNA]</scope>
</reference>
<evidence type="ECO:0000313" key="4">
    <source>
        <dbReference type="Proteomes" id="UP001165060"/>
    </source>
</evidence>
<keyword evidence="1" id="KW-0472">Membrane</keyword>
<feature type="transmembrane region" description="Helical" evidence="1">
    <location>
        <begin position="78"/>
        <end position="98"/>
    </location>
</feature>
<keyword evidence="1" id="KW-1133">Transmembrane helix</keyword>
<feature type="transmembrane region" description="Helical" evidence="1">
    <location>
        <begin position="119"/>
        <end position="137"/>
    </location>
</feature>
<protein>
    <submittedName>
        <fullName evidence="3">Uncharacterized protein</fullName>
    </submittedName>
</protein>
<keyword evidence="2" id="KW-0732">Signal</keyword>
<keyword evidence="1" id="KW-0812">Transmembrane</keyword>